<evidence type="ECO:0000313" key="1">
    <source>
        <dbReference type="EMBL" id="RRS05971.1"/>
    </source>
</evidence>
<sequence>MSHQRTQATETGVVFPMGEGSQLRTSTSTARKVLAAALGPLDAQAAAQVQGEAQWRLNYPGYFRQLVQGALSQPDQAVPSARRGLDAAMDALCWAVEGQDIPLSAMVAQLTHKPTPRATPAFETRTLTGRHGPAEISHPLAIPYKGKLLCGQALAEQARAWAVRGIIEASAAQALIRCVDNPQWFDLSDRTLVLLGAASEAGPLRTLSRWHANIVAVDLPRPEAWKRIAAIVEGGNSVVHVPLMASNPSADWTARAGADLLKELPQITTWIRGFKGPLDVAAHAYADGERHVRLAAAMDVIQAVACHDHQDSTLAFMATPTDVYAIPQSTAAASMDNFRNRPWLSKVLQAQLSLFTGKRFFQPNIDALVQTPTNAKYAVVDGLVIQQGPNYALAKRLQQWRGLVARASGHQVSLNVAPPTETSSVLSNRAIAAGYRAADVFGVEVFQPETTTALMAALWVHDLRTGNETDHASAPSAHPLDLIAQGACHGGFWGVGYRPRTALPFVAGLGLLRGVVASIKRALKRRRFSGKAVRVPAAS</sequence>
<protein>
    <submittedName>
        <fullName evidence="1">Uncharacterized protein</fullName>
    </submittedName>
</protein>
<reference evidence="1 2" key="1">
    <citation type="submission" date="2018-12" db="EMBL/GenBank/DDBJ databases">
        <title>The whole draft genome of Aquabacterium sp. SJQ9.</title>
        <authorList>
            <person name="Sun L."/>
            <person name="Gao X."/>
            <person name="Chen W."/>
            <person name="Huang K."/>
        </authorList>
    </citation>
    <scope>NUCLEOTIDE SEQUENCE [LARGE SCALE GENOMIC DNA]</scope>
    <source>
        <strain evidence="1 2">SJQ9</strain>
    </source>
</reference>
<dbReference type="OrthoDB" id="1917183at2"/>
<proteinExistence type="predicted"/>
<organism evidence="1 2">
    <name type="scientific">Aquabacterium soli</name>
    <dbReference type="NCBI Taxonomy" id="2493092"/>
    <lineage>
        <taxon>Bacteria</taxon>
        <taxon>Pseudomonadati</taxon>
        <taxon>Pseudomonadota</taxon>
        <taxon>Betaproteobacteria</taxon>
        <taxon>Burkholderiales</taxon>
        <taxon>Aquabacterium</taxon>
    </lineage>
</organism>
<keyword evidence="2" id="KW-1185">Reference proteome</keyword>
<dbReference type="AlphaFoldDB" id="A0A426VGW0"/>
<dbReference type="EMBL" id="RSED01000002">
    <property type="protein sequence ID" value="RRS05971.1"/>
    <property type="molecule type" value="Genomic_DNA"/>
</dbReference>
<gene>
    <name evidence="1" type="ORF">EIP75_03710</name>
</gene>
<dbReference type="Proteomes" id="UP000269265">
    <property type="component" value="Unassembled WGS sequence"/>
</dbReference>
<comment type="caution">
    <text evidence="1">The sequence shown here is derived from an EMBL/GenBank/DDBJ whole genome shotgun (WGS) entry which is preliminary data.</text>
</comment>
<evidence type="ECO:0000313" key="2">
    <source>
        <dbReference type="Proteomes" id="UP000269265"/>
    </source>
</evidence>
<accession>A0A426VGW0</accession>
<dbReference type="RefSeq" id="WP_125241878.1">
    <property type="nucleotide sequence ID" value="NZ_RSED01000002.1"/>
</dbReference>
<name>A0A426VGW0_9BURK</name>